<dbReference type="SUPFAM" id="SSF56112">
    <property type="entry name" value="Protein kinase-like (PK-like)"/>
    <property type="match status" value="1"/>
</dbReference>
<evidence type="ECO:0000313" key="2">
    <source>
        <dbReference type="EnsemblProtists" id="EOD36361"/>
    </source>
</evidence>
<dbReference type="KEGG" id="ehx:EMIHUDRAFT_226365"/>
<dbReference type="Proteomes" id="UP000013827">
    <property type="component" value="Unassembled WGS sequence"/>
</dbReference>
<evidence type="ECO:0000259" key="1">
    <source>
        <dbReference type="Pfam" id="PF01636"/>
    </source>
</evidence>
<keyword evidence="3" id="KW-1185">Reference proteome</keyword>
<dbReference type="PaxDb" id="2903-EOD36361"/>
<sequence length="399" mass="42397">MAWPGGAGSIITFVELVEADLESENEAARAVAVARITEQCEASHAPSIFALCCRLVPGWSVATDTLLSCEPVGGGFSGAKLWKDEIAKCLAPGKIGGVDCAALDAVQGSSRFPQMWHDPLFESFTALEYLKGGDLRDGVGGTMAFEHAETAAELGAAIAEFHSAGRGDWHAKLTGGVNPLDTVAGKMPRALVMALRVARSDDLVSLFRASTMLNRPWIVKQLATIAALLPPGSLLGRSVVGHGDLHDGNLMRREAGGSKTDLVVCDFDRVAVMQAAADLGGYMGNRDGRYKKKWPMLEIRRAAATAYIENTPADVLAGCTRTTVDEVVIDMEAGMLMRTAFIALVLPGFLPGQMGVTISKWLCETRIKKAAEVLQRCATDSALAERVLREGVLVVADVA</sequence>
<dbReference type="InterPro" id="IPR011009">
    <property type="entry name" value="Kinase-like_dom_sf"/>
</dbReference>
<name>A0A0D3KKS6_EMIH1</name>
<dbReference type="HOGENOM" id="CLU_691582_0_0_1"/>
<dbReference type="EnsemblProtists" id="EOD36361">
    <property type="protein sequence ID" value="EOD36361"/>
    <property type="gene ID" value="EMIHUDRAFT_226365"/>
</dbReference>
<dbReference type="AlphaFoldDB" id="A0A0D3KKS6"/>
<protein>
    <recommendedName>
        <fullName evidence="1">Aminoglycoside phosphotransferase domain-containing protein</fullName>
    </recommendedName>
</protein>
<organism evidence="2 3">
    <name type="scientific">Emiliania huxleyi (strain CCMP1516)</name>
    <dbReference type="NCBI Taxonomy" id="280463"/>
    <lineage>
        <taxon>Eukaryota</taxon>
        <taxon>Haptista</taxon>
        <taxon>Haptophyta</taxon>
        <taxon>Prymnesiophyceae</taxon>
        <taxon>Isochrysidales</taxon>
        <taxon>Noelaerhabdaceae</taxon>
        <taxon>Emiliania</taxon>
    </lineage>
</organism>
<dbReference type="Gene3D" id="3.90.1200.10">
    <property type="match status" value="1"/>
</dbReference>
<dbReference type="InterPro" id="IPR002575">
    <property type="entry name" value="Aminoglycoside_PTrfase"/>
</dbReference>
<dbReference type="Pfam" id="PF01636">
    <property type="entry name" value="APH"/>
    <property type="match status" value="1"/>
</dbReference>
<reference evidence="2" key="2">
    <citation type="submission" date="2024-10" db="UniProtKB">
        <authorList>
            <consortium name="EnsemblProtists"/>
        </authorList>
    </citation>
    <scope>IDENTIFICATION</scope>
</reference>
<feature type="domain" description="Aminoglycoside phosphotransferase" evidence="1">
    <location>
        <begin position="123"/>
        <end position="283"/>
    </location>
</feature>
<proteinExistence type="predicted"/>
<reference evidence="3" key="1">
    <citation type="journal article" date="2013" name="Nature">
        <title>Pan genome of the phytoplankton Emiliania underpins its global distribution.</title>
        <authorList>
            <person name="Read B.A."/>
            <person name="Kegel J."/>
            <person name="Klute M.J."/>
            <person name="Kuo A."/>
            <person name="Lefebvre S.C."/>
            <person name="Maumus F."/>
            <person name="Mayer C."/>
            <person name="Miller J."/>
            <person name="Monier A."/>
            <person name="Salamov A."/>
            <person name="Young J."/>
            <person name="Aguilar M."/>
            <person name="Claverie J.M."/>
            <person name="Frickenhaus S."/>
            <person name="Gonzalez K."/>
            <person name="Herman E.K."/>
            <person name="Lin Y.C."/>
            <person name="Napier J."/>
            <person name="Ogata H."/>
            <person name="Sarno A.F."/>
            <person name="Shmutz J."/>
            <person name="Schroeder D."/>
            <person name="de Vargas C."/>
            <person name="Verret F."/>
            <person name="von Dassow P."/>
            <person name="Valentin K."/>
            <person name="Van de Peer Y."/>
            <person name="Wheeler G."/>
            <person name="Dacks J.B."/>
            <person name="Delwiche C.F."/>
            <person name="Dyhrman S.T."/>
            <person name="Glockner G."/>
            <person name="John U."/>
            <person name="Richards T."/>
            <person name="Worden A.Z."/>
            <person name="Zhang X."/>
            <person name="Grigoriev I.V."/>
            <person name="Allen A.E."/>
            <person name="Bidle K."/>
            <person name="Borodovsky M."/>
            <person name="Bowler C."/>
            <person name="Brownlee C."/>
            <person name="Cock J.M."/>
            <person name="Elias M."/>
            <person name="Gladyshev V.N."/>
            <person name="Groth M."/>
            <person name="Guda C."/>
            <person name="Hadaegh A."/>
            <person name="Iglesias-Rodriguez M.D."/>
            <person name="Jenkins J."/>
            <person name="Jones B.M."/>
            <person name="Lawson T."/>
            <person name="Leese F."/>
            <person name="Lindquist E."/>
            <person name="Lobanov A."/>
            <person name="Lomsadze A."/>
            <person name="Malik S.B."/>
            <person name="Marsh M.E."/>
            <person name="Mackinder L."/>
            <person name="Mock T."/>
            <person name="Mueller-Roeber B."/>
            <person name="Pagarete A."/>
            <person name="Parker M."/>
            <person name="Probert I."/>
            <person name="Quesneville H."/>
            <person name="Raines C."/>
            <person name="Rensing S.A."/>
            <person name="Riano-Pachon D.M."/>
            <person name="Richier S."/>
            <person name="Rokitta S."/>
            <person name="Shiraiwa Y."/>
            <person name="Soanes D.M."/>
            <person name="van der Giezen M."/>
            <person name="Wahlund T.M."/>
            <person name="Williams B."/>
            <person name="Wilson W."/>
            <person name="Wolfe G."/>
            <person name="Wurch L.L."/>
        </authorList>
    </citation>
    <scope>NUCLEOTIDE SEQUENCE</scope>
</reference>
<dbReference type="GeneID" id="17281631"/>
<accession>A0A0D3KKS6</accession>
<dbReference type="RefSeq" id="XP_005788790.1">
    <property type="nucleotide sequence ID" value="XM_005788733.1"/>
</dbReference>
<evidence type="ECO:0000313" key="3">
    <source>
        <dbReference type="Proteomes" id="UP000013827"/>
    </source>
</evidence>